<comment type="subcellular location">
    <subcellularLocation>
        <location evidence="10">Cell outer membrane</location>
        <topology evidence="10">Multi-pass membrane protein</topology>
    </subcellularLocation>
</comment>
<evidence type="ECO:0000256" key="4">
    <source>
        <dbReference type="ARBA" id="ARBA00022692"/>
    </source>
</evidence>
<keyword evidence="6 10" id="KW-0406">Ion transport</keyword>
<comment type="caution">
    <text evidence="11">The sequence shown here is derived from an EMBL/GenBank/DDBJ whole genome shotgun (WGS) entry which is preliminary data.</text>
</comment>
<evidence type="ECO:0000256" key="10">
    <source>
        <dbReference type="RuleBase" id="RU364005"/>
    </source>
</evidence>
<comment type="domain">
    <text evidence="10">Consists of 16-stranded beta-barrel sheets, with large surface-exposed loops, that form a transmembrane pore at the center of each barrel. The pore is partially ocluded by a peptide loop that folds into the pore lumen.</text>
</comment>
<proteinExistence type="inferred from homology"/>
<dbReference type="InterPro" id="IPR003684">
    <property type="entry name" value="Porin_alphabac"/>
</dbReference>
<protein>
    <recommendedName>
        <fullName evidence="10">Porin</fullName>
    </recommendedName>
</protein>
<evidence type="ECO:0000256" key="9">
    <source>
        <dbReference type="ARBA" id="ARBA00023237"/>
    </source>
</evidence>
<keyword evidence="5 10" id="KW-0732">Signal</keyword>
<keyword evidence="7 10" id="KW-0626">Porin</keyword>
<comment type="function">
    <text evidence="10">Forms passive diffusion pores that allow small molecular weight hydrophilic materials across the outer membrane.</text>
</comment>
<gene>
    <name evidence="11" type="ORF">HV823_03245</name>
</gene>
<dbReference type="EMBL" id="JABXYK010000002">
    <property type="protein sequence ID" value="NVP54266.1"/>
    <property type="molecule type" value="Genomic_DNA"/>
</dbReference>
<dbReference type="RefSeq" id="WP_176948310.1">
    <property type="nucleotide sequence ID" value="NZ_JABXYK010000002.1"/>
</dbReference>
<keyword evidence="9 10" id="KW-0998">Cell outer membrane</keyword>
<evidence type="ECO:0000256" key="2">
    <source>
        <dbReference type="ARBA" id="ARBA00022448"/>
    </source>
</evidence>
<evidence type="ECO:0000256" key="1">
    <source>
        <dbReference type="ARBA" id="ARBA00009521"/>
    </source>
</evidence>
<accession>A0ABX2QAB8</accession>
<evidence type="ECO:0000313" key="12">
    <source>
        <dbReference type="Proteomes" id="UP000659172"/>
    </source>
</evidence>
<evidence type="ECO:0000256" key="5">
    <source>
        <dbReference type="ARBA" id="ARBA00022729"/>
    </source>
</evidence>
<evidence type="ECO:0000256" key="8">
    <source>
        <dbReference type="ARBA" id="ARBA00023136"/>
    </source>
</evidence>
<reference evidence="11 12" key="1">
    <citation type="submission" date="2020-06" db="EMBL/GenBank/DDBJ databases">
        <title>Rhizobium sp.nov. isolated from the tomato plant.</title>
        <authorList>
            <person name="Thin K.K."/>
            <person name="Zhang X."/>
            <person name="He S."/>
        </authorList>
    </citation>
    <scope>NUCLEOTIDE SEQUENCE [LARGE SCALE GENOMIC DNA]</scope>
    <source>
        <strain evidence="11 12">DBTS2</strain>
    </source>
</reference>
<keyword evidence="8 10" id="KW-0472">Membrane</keyword>
<keyword evidence="3 10" id="KW-1134">Transmembrane beta strand</keyword>
<evidence type="ECO:0000256" key="6">
    <source>
        <dbReference type="ARBA" id="ARBA00023065"/>
    </source>
</evidence>
<dbReference type="Pfam" id="PF02530">
    <property type="entry name" value="Porin_2"/>
    <property type="match status" value="1"/>
</dbReference>
<feature type="chain" id="PRO_5044959177" description="Porin" evidence="10">
    <location>
        <begin position="25"/>
        <end position="88"/>
    </location>
</feature>
<keyword evidence="4 10" id="KW-0812">Transmembrane</keyword>
<name>A0ABX2QAB8_9HYPH</name>
<evidence type="ECO:0000256" key="7">
    <source>
        <dbReference type="ARBA" id="ARBA00023114"/>
    </source>
</evidence>
<keyword evidence="12" id="KW-1185">Reference proteome</keyword>
<evidence type="ECO:0000313" key="11">
    <source>
        <dbReference type="EMBL" id="NVP54266.1"/>
    </source>
</evidence>
<organism evidence="11 12">
    <name type="scientific">Mycoplana rhizolycopersici</name>
    <dbReference type="NCBI Taxonomy" id="2746702"/>
    <lineage>
        <taxon>Bacteria</taxon>
        <taxon>Pseudomonadati</taxon>
        <taxon>Pseudomonadota</taxon>
        <taxon>Alphaproteobacteria</taxon>
        <taxon>Hyphomicrobiales</taxon>
        <taxon>Rhizobiaceae</taxon>
        <taxon>Mycoplana</taxon>
    </lineage>
</organism>
<feature type="signal peptide" evidence="10">
    <location>
        <begin position="1"/>
        <end position="24"/>
    </location>
</feature>
<sequence>MSRAAIRLVLATCLSAGAAFGASAEEAIKQFQAEESRPTNPCAHFGPGYSQLGGTQTCIKIGGSIRFDVGGGDIGDRDAGAVRKRTGG</sequence>
<dbReference type="Proteomes" id="UP000659172">
    <property type="component" value="Unassembled WGS sequence"/>
</dbReference>
<evidence type="ECO:0000256" key="3">
    <source>
        <dbReference type="ARBA" id="ARBA00022452"/>
    </source>
</evidence>
<keyword evidence="2 10" id="KW-0813">Transport</keyword>
<comment type="similarity">
    <text evidence="1 10">Belongs to the alphaproteobacteria porin family.</text>
</comment>